<evidence type="ECO:0000313" key="1">
    <source>
        <dbReference type="EMBL" id="TNV78813.1"/>
    </source>
</evidence>
<organism evidence="1 2">
    <name type="scientific">Halteria grandinella</name>
    <dbReference type="NCBI Taxonomy" id="5974"/>
    <lineage>
        <taxon>Eukaryota</taxon>
        <taxon>Sar</taxon>
        <taxon>Alveolata</taxon>
        <taxon>Ciliophora</taxon>
        <taxon>Intramacronucleata</taxon>
        <taxon>Spirotrichea</taxon>
        <taxon>Stichotrichia</taxon>
        <taxon>Sporadotrichida</taxon>
        <taxon>Halteriidae</taxon>
        <taxon>Halteria</taxon>
    </lineage>
</organism>
<dbReference type="AlphaFoldDB" id="A0A8J8T289"/>
<proteinExistence type="predicted"/>
<name>A0A8J8T289_HALGN</name>
<protein>
    <submittedName>
        <fullName evidence="1">Uncharacterized protein</fullName>
    </submittedName>
</protein>
<dbReference type="EMBL" id="RRYP01009800">
    <property type="protein sequence ID" value="TNV78813.1"/>
    <property type="molecule type" value="Genomic_DNA"/>
</dbReference>
<gene>
    <name evidence="1" type="ORF">FGO68_gene10613</name>
</gene>
<reference evidence="1" key="1">
    <citation type="submission" date="2019-06" db="EMBL/GenBank/DDBJ databases">
        <authorList>
            <person name="Zheng W."/>
        </authorList>
    </citation>
    <scope>NUCLEOTIDE SEQUENCE</scope>
    <source>
        <strain evidence="1">QDHG01</strain>
    </source>
</reference>
<evidence type="ECO:0000313" key="2">
    <source>
        <dbReference type="Proteomes" id="UP000785679"/>
    </source>
</evidence>
<dbReference type="Proteomes" id="UP000785679">
    <property type="component" value="Unassembled WGS sequence"/>
</dbReference>
<comment type="caution">
    <text evidence="1">The sequence shown here is derived from an EMBL/GenBank/DDBJ whole genome shotgun (WGS) entry which is preliminary data.</text>
</comment>
<accession>A0A8J8T289</accession>
<keyword evidence="2" id="KW-1185">Reference proteome</keyword>
<sequence>MLSIILETHFTLDFNFKINFSSTINLQFLRSISLNKSKIRSCVLTTLNSQYYGTTYTKQIYQNLKFPCILLKYLSRIQSWQAFYICKCTIPSGFYQYRSSYQNNLFANPISGIFEGIMKLHLFISMKLQQSLVQS</sequence>